<feature type="compositionally biased region" description="Polar residues" evidence="1">
    <location>
        <begin position="885"/>
        <end position="909"/>
    </location>
</feature>
<feature type="region of interest" description="Disordered" evidence="1">
    <location>
        <begin position="1386"/>
        <end position="1487"/>
    </location>
</feature>
<reference evidence="2" key="2">
    <citation type="submission" date="2010-07" db="EMBL/GenBank/DDBJ databases">
        <authorList>
            <consortium name="The Broad Institute Genome Sequencing Platform"/>
            <consortium name="Broad Institute Genome Sequencing Center for Infectious Disease"/>
            <person name="Ma L.-J."/>
            <person name="Dead R."/>
            <person name="Young S."/>
            <person name="Zeng Q."/>
            <person name="Koehrsen M."/>
            <person name="Alvarado L."/>
            <person name="Berlin A."/>
            <person name="Chapman S.B."/>
            <person name="Chen Z."/>
            <person name="Freedman E."/>
            <person name="Gellesch M."/>
            <person name="Goldberg J."/>
            <person name="Griggs A."/>
            <person name="Gujja S."/>
            <person name="Heilman E.R."/>
            <person name="Heiman D."/>
            <person name="Hepburn T."/>
            <person name="Howarth C."/>
            <person name="Jen D."/>
            <person name="Larson L."/>
            <person name="Mehta T."/>
            <person name="Neiman D."/>
            <person name="Pearson M."/>
            <person name="Roberts A."/>
            <person name="Saif S."/>
            <person name="Shea T."/>
            <person name="Shenoy N."/>
            <person name="Sisk P."/>
            <person name="Stolte C."/>
            <person name="Sykes S."/>
            <person name="Walk T."/>
            <person name="White J."/>
            <person name="Yandava C."/>
            <person name="Haas B."/>
            <person name="Nusbaum C."/>
            <person name="Birren B."/>
        </authorList>
    </citation>
    <scope>NUCLEOTIDE SEQUENCE</scope>
    <source>
        <strain evidence="2">R3-111a-1</strain>
    </source>
</reference>
<feature type="compositionally biased region" description="Polar residues" evidence="1">
    <location>
        <begin position="87"/>
        <end position="113"/>
    </location>
</feature>
<reference evidence="3" key="5">
    <citation type="submission" date="2018-04" db="UniProtKB">
        <authorList>
            <consortium name="EnsemblFungi"/>
        </authorList>
    </citation>
    <scope>IDENTIFICATION</scope>
    <source>
        <strain evidence="3">R3-111a-1</strain>
    </source>
</reference>
<dbReference type="OrthoDB" id="3548913at2759"/>
<feature type="compositionally biased region" description="Polar residues" evidence="1">
    <location>
        <begin position="868"/>
        <end position="877"/>
    </location>
</feature>
<dbReference type="EnsemblFungi" id="EJT73007">
    <property type="protein sequence ID" value="EJT73007"/>
    <property type="gene ID" value="GGTG_09858"/>
</dbReference>
<evidence type="ECO:0000256" key="1">
    <source>
        <dbReference type="SAM" id="MobiDB-lite"/>
    </source>
</evidence>
<feature type="compositionally biased region" description="Acidic residues" evidence="1">
    <location>
        <begin position="807"/>
        <end position="832"/>
    </location>
</feature>
<feature type="region of interest" description="Disordered" evidence="1">
    <location>
        <begin position="722"/>
        <end position="745"/>
    </location>
</feature>
<dbReference type="VEuPathDB" id="FungiDB:GGTG_09858"/>
<dbReference type="PANTHER" id="PTHR42064:SF1">
    <property type="entry name" value="YALI0F28677P"/>
    <property type="match status" value="1"/>
</dbReference>
<dbReference type="RefSeq" id="XP_009225981.1">
    <property type="nucleotide sequence ID" value="XM_009227717.1"/>
</dbReference>
<feature type="compositionally biased region" description="Basic and acidic residues" evidence="1">
    <location>
        <begin position="73"/>
        <end position="86"/>
    </location>
</feature>
<feature type="region of interest" description="Disordered" evidence="1">
    <location>
        <begin position="856"/>
        <end position="909"/>
    </location>
</feature>
<evidence type="ECO:0000313" key="4">
    <source>
        <dbReference type="Proteomes" id="UP000006039"/>
    </source>
</evidence>
<evidence type="ECO:0000313" key="3">
    <source>
        <dbReference type="EnsemblFungi" id="EJT73007"/>
    </source>
</evidence>
<organism evidence="2">
    <name type="scientific">Gaeumannomyces tritici (strain R3-111a-1)</name>
    <name type="common">Wheat and barley take-all root rot fungus</name>
    <name type="synonym">Gaeumannomyces graminis var. tritici</name>
    <dbReference type="NCBI Taxonomy" id="644352"/>
    <lineage>
        <taxon>Eukaryota</taxon>
        <taxon>Fungi</taxon>
        <taxon>Dikarya</taxon>
        <taxon>Ascomycota</taxon>
        <taxon>Pezizomycotina</taxon>
        <taxon>Sordariomycetes</taxon>
        <taxon>Sordariomycetidae</taxon>
        <taxon>Magnaporthales</taxon>
        <taxon>Magnaporthaceae</taxon>
        <taxon>Gaeumannomyces</taxon>
    </lineage>
</organism>
<feature type="region of interest" description="Disordered" evidence="1">
    <location>
        <begin position="1532"/>
        <end position="1559"/>
    </location>
</feature>
<feature type="compositionally biased region" description="Pro residues" evidence="1">
    <location>
        <begin position="18"/>
        <end position="39"/>
    </location>
</feature>
<feature type="compositionally biased region" description="Low complexity" evidence="1">
    <location>
        <begin position="921"/>
        <end position="938"/>
    </location>
</feature>
<reference evidence="2" key="3">
    <citation type="submission" date="2010-09" db="EMBL/GenBank/DDBJ databases">
        <title>Annotation of Gaeumannomyces graminis var. tritici R3-111a-1.</title>
        <authorList>
            <consortium name="The Broad Institute Genome Sequencing Platform"/>
            <person name="Ma L.-J."/>
            <person name="Dead R."/>
            <person name="Young S.K."/>
            <person name="Zeng Q."/>
            <person name="Gargeya S."/>
            <person name="Fitzgerald M."/>
            <person name="Haas B."/>
            <person name="Abouelleil A."/>
            <person name="Alvarado L."/>
            <person name="Arachchi H.M."/>
            <person name="Berlin A."/>
            <person name="Brown A."/>
            <person name="Chapman S.B."/>
            <person name="Chen Z."/>
            <person name="Dunbar C."/>
            <person name="Freedman E."/>
            <person name="Gearin G."/>
            <person name="Gellesch M."/>
            <person name="Goldberg J."/>
            <person name="Griggs A."/>
            <person name="Gujja S."/>
            <person name="Heiman D."/>
            <person name="Howarth C."/>
            <person name="Larson L."/>
            <person name="Lui A."/>
            <person name="MacDonald P.J.P."/>
            <person name="Mehta T."/>
            <person name="Montmayeur A."/>
            <person name="Murphy C."/>
            <person name="Neiman D."/>
            <person name="Pearson M."/>
            <person name="Priest M."/>
            <person name="Roberts A."/>
            <person name="Saif S."/>
            <person name="Shea T."/>
            <person name="Shenoy N."/>
            <person name="Sisk P."/>
            <person name="Stolte C."/>
            <person name="Sykes S."/>
            <person name="Yandava C."/>
            <person name="Wortman J."/>
            <person name="Nusbaum C."/>
            <person name="Birren B."/>
        </authorList>
    </citation>
    <scope>NUCLEOTIDE SEQUENCE</scope>
    <source>
        <strain evidence="2">R3-111a-1</strain>
    </source>
</reference>
<gene>
    <name evidence="3" type="primary">20350316</name>
    <name evidence="2" type="ORF">GGTG_09858</name>
</gene>
<name>J3P8M4_GAET3</name>
<feature type="compositionally biased region" description="Basic and acidic residues" evidence="1">
    <location>
        <begin position="1412"/>
        <end position="1433"/>
    </location>
</feature>
<feature type="region of interest" description="Disordered" evidence="1">
    <location>
        <begin position="920"/>
        <end position="939"/>
    </location>
</feature>
<dbReference type="EMBL" id="GL385399">
    <property type="protein sequence ID" value="EJT73007.1"/>
    <property type="molecule type" value="Genomic_DNA"/>
</dbReference>
<proteinExistence type="predicted"/>
<reference evidence="4" key="1">
    <citation type="submission" date="2010-07" db="EMBL/GenBank/DDBJ databases">
        <title>The genome sequence of Gaeumannomyces graminis var. tritici strain R3-111a-1.</title>
        <authorList>
            <consortium name="The Broad Institute Genome Sequencing Platform"/>
            <person name="Ma L.-J."/>
            <person name="Dead R."/>
            <person name="Young S."/>
            <person name="Zeng Q."/>
            <person name="Koehrsen M."/>
            <person name="Alvarado L."/>
            <person name="Berlin A."/>
            <person name="Chapman S.B."/>
            <person name="Chen Z."/>
            <person name="Freedman E."/>
            <person name="Gellesch M."/>
            <person name="Goldberg J."/>
            <person name="Griggs A."/>
            <person name="Gujja S."/>
            <person name="Heilman E.R."/>
            <person name="Heiman D."/>
            <person name="Hepburn T."/>
            <person name="Howarth C."/>
            <person name="Jen D."/>
            <person name="Larson L."/>
            <person name="Mehta T."/>
            <person name="Neiman D."/>
            <person name="Pearson M."/>
            <person name="Roberts A."/>
            <person name="Saif S."/>
            <person name="Shea T."/>
            <person name="Shenoy N."/>
            <person name="Sisk P."/>
            <person name="Stolte C."/>
            <person name="Sykes S."/>
            <person name="Walk T."/>
            <person name="White J."/>
            <person name="Yandava C."/>
            <person name="Haas B."/>
            <person name="Nusbaum C."/>
            <person name="Birren B."/>
        </authorList>
    </citation>
    <scope>NUCLEOTIDE SEQUENCE [LARGE SCALE GENOMIC DNA]</scope>
    <source>
        <strain evidence="4">R3-111a-1</strain>
    </source>
</reference>
<feature type="region of interest" description="Disordered" evidence="1">
    <location>
        <begin position="1"/>
        <end position="129"/>
    </location>
</feature>
<feature type="region of interest" description="Disordered" evidence="1">
    <location>
        <begin position="1735"/>
        <end position="1766"/>
    </location>
</feature>
<dbReference type="eggNOG" id="ENOG502QVDP">
    <property type="taxonomic scope" value="Eukaryota"/>
</dbReference>
<dbReference type="Proteomes" id="UP000006039">
    <property type="component" value="Unassembled WGS sequence"/>
</dbReference>
<dbReference type="HOGENOM" id="CLU_001347_0_0_1"/>
<feature type="compositionally biased region" description="Polar residues" evidence="1">
    <location>
        <begin position="357"/>
        <end position="369"/>
    </location>
</feature>
<keyword evidence="4" id="KW-1185">Reference proteome</keyword>
<feature type="region of interest" description="Disordered" evidence="1">
    <location>
        <begin position="328"/>
        <end position="369"/>
    </location>
</feature>
<sequence>MISMQRSLSSPIYSNSPDPEPSSPGPFPSRSPSPSPLPSPDGHVDTCKPQRTRSRSPSRTTSKAAAAAAMSARRSDEVPRRSEHRSQTLSQKPIIAQQTFPLPLSQDQVQSSLGEGLATGDDDSLPALGGNPTPLKLPSLLLHDVSQYTNPFFAEPEPNRLTLEELAHLVRLSKYQERKRANNRVRLQRNLVATALSARLTRCGEMAYRNLVNCFRTQEKKAFASLYKAVHDVRLSCMESRKYAMLEPEMESLSLHSPGVGSSESLNSPGLAGDASAPFLNSIAASSREAFLAFLTQVRTNPDYLAARLCSLDSTELSALKTFDQNPEPIDSVLPSHGASSSSSRLPTSNLRDRTSALRSGSHRSSANPVSHVEQLLSFQRHDPLSSLIHTCFANSAGPDSAEDRRRTDIWATAMARLITEQRTGNDSILFSVLNAWSSMRDWPGRTNMEWYLMKILEDGAFILDRAEDQNGTRFNLSSWSRDDSSAADRFYDKAVEQLFEIMDDEDETGIPEGLIELGNEILKKLDAQFVESTRRELVLRWLFQVWLPEVMIHPETRGIMAEYHITDYGRQKILRTVAMYASRLAQDVISGKPVKPDTTRHIENILGRFSPRSARRKTRLLPARSLTSLRETVEVHPYLVIAPADLVTMINALFPEKRPQSAHSNRLRSGANSISGMSVISQPISVISPRNTGNSANPNNTNNNDGASVISTSLSSVLSDATTSHEPLLEEQRTGNSSRYSPPIPFQKRVKTYEEDGFRLREALHEMTQTLGPEVVQGTCHPCMDRWSVLFISADGNMLSTQMTYDPDDEVDEDENSPTSDTDEEEEDDDRPDLGKDYHQLRDSILRLVEEYEIPQESPDSGAHAPTFSNRTTSTLKKYRSKNKVISTEKSTQIRNSNNPYRQHTQPVPASAVDIESSNAAHADLSSSGSGSVDSEAGAGGQESVLVSMLTAASAQSRAQSDFVSAHQYWRTLQRLNALSSSSLRSNGFAVLLYIFSRGPRDSIRRSASAIEEYDAWLVWLKQSQERAEGAIEGMMRRLSALRDKAWYVIDVRNSTHYDFSSNIAAALKSMGAPVPSAPSTPKTARLAFLYSNESQMANMLSGGKDYGFRNKLSDDQSETTAQWIQEFGVENFCKGEERIHRLSVEVHSCVSRLIGDGVNPSAELWTNELYAVDRGHLDGSKARDRDAHWDDASSVVSDGDRRFPGRFSSVSRDLRSVSSFNMSQHSFDSSRFSASRATVSSTLGDAVDSPDYFGASSPVHGIDSGITYWSQFQSALSAAPTVPPRPQSPATSLTSFSGSFSFPHHSALSPQHQAVRPATAASSNETIMLQRLSEDKTNFLARLKRSLTSLLLSDLGNLVFAKGSEADLWFQDLGQKCIKHRDKMDAQAAQAAQAGNSPSPSPAPPQTSASEKRKSKDGSGRRFLEKKRSFADLRGAGEGPSSAESSRRDTESPRLPEDPSARPGDYGEHNDPSRTPHRRPKRRERDAEFPFIKAYQRLLRMFCVHPSPYVKLEALYELEHLIVASLASGGSRKRTGTHARAGSTQDACTTDDGKPAQSAMMPLEKAIDNVRERRSHTMTARSQALVGIDGQALPAGRGRGGGFDARTAAADPSHTDGIVEVLRSLFRDASVRPKTLFRDLQFIASFVNASILDNTDRGKAFWNAGLAALLLKQEVCRTMVEVADKINESARLSSSKSTPSGWVGIEPSIGSTGARSIDAQSVSSARSARSTRSAVSAVSASTARSGSALEGHKPSSPPALSSLGKVHAGKMLTITAKEGDPTAQRELALSFLSEPEMLERSTLPLSKLSGVFRQVVLDNYAATSGGGAGGGSRAGRGLGVGGGAGGASGAGGSRAGGGNSASLGGGGSVGAGGGPVGSGLGDVRTDPAPMCLAIHWMAAAAEGGDSIAKNFMAQQDEAFGRG</sequence>
<evidence type="ECO:0000313" key="2">
    <source>
        <dbReference type="EMBL" id="EJT73007.1"/>
    </source>
</evidence>
<feature type="compositionally biased region" description="Low complexity" evidence="1">
    <location>
        <begin position="57"/>
        <end position="72"/>
    </location>
</feature>
<dbReference type="PANTHER" id="PTHR42064">
    <property type="entry name" value="YALI0F28677P"/>
    <property type="match status" value="1"/>
</dbReference>
<feature type="compositionally biased region" description="Low complexity" evidence="1">
    <location>
        <begin position="1388"/>
        <end position="1400"/>
    </location>
</feature>
<feature type="region of interest" description="Disordered" evidence="1">
    <location>
        <begin position="802"/>
        <end position="838"/>
    </location>
</feature>
<feature type="compositionally biased region" description="Polar residues" evidence="1">
    <location>
        <begin position="1"/>
        <end position="13"/>
    </location>
</feature>
<feature type="compositionally biased region" description="Low complexity" evidence="1">
    <location>
        <begin position="1735"/>
        <end position="1750"/>
    </location>
</feature>
<accession>J3P8M4</accession>
<protein>
    <submittedName>
        <fullName evidence="2 3">Uncharacterized protein</fullName>
    </submittedName>
</protein>
<reference evidence="3" key="4">
    <citation type="journal article" date="2015" name="G3 (Bethesda)">
        <title>Genome sequences of three phytopathogenic species of the Magnaporthaceae family of fungi.</title>
        <authorList>
            <person name="Okagaki L.H."/>
            <person name="Nunes C.C."/>
            <person name="Sailsbery J."/>
            <person name="Clay B."/>
            <person name="Brown D."/>
            <person name="John T."/>
            <person name="Oh Y."/>
            <person name="Young N."/>
            <person name="Fitzgerald M."/>
            <person name="Haas B.J."/>
            <person name="Zeng Q."/>
            <person name="Young S."/>
            <person name="Adiconis X."/>
            <person name="Fan L."/>
            <person name="Levin J.Z."/>
            <person name="Mitchell T.K."/>
            <person name="Okubara P.A."/>
            <person name="Farman M.L."/>
            <person name="Kohn L.M."/>
            <person name="Birren B."/>
            <person name="Ma L.-J."/>
            <person name="Dean R.A."/>
        </authorList>
    </citation>
    <scope>NUCLEOTIDE SEQUENCE</scope>
    <source>
        <strain evidence="3">R3-111a-1</strain>
    </source>
</reference>
<feature type="compositionally biased region" description="Basic and acidic residues" evidence="1">
    <location>
        <begin position="1447"/>
        <end position="1476"/>
    </location>
</feature>
<dbReference type="STRING" id="644352.J3P8M4"/>
<dbReference type="GeneID" id="20350316"/>
<feature type="region of interest" description="Disordered" evidence="1">
    <location>
        <begin position="687"/>
        <end position="710"/>
    </location>
</feature>